<keyword evidence="8" id="KW-0472">Membrane</keyword>
<evidence type="ECO:0000256" key="6">
    <source>
        <dbReference type="ARBA" id="ARBA00023049"/>
    </source>
</evidence>
<keyword evidence="2 7" id="KW-0645">Protease</keyword>
<dbReference type="GO" id="GO:0046872">
    <property type="term" value="F:metal ion binding"/>
    <property type="evidence" value="ECO:0007669"/>
    <property type="project" value="UniProtKB-KW"/>
</dbReference>
<dbReference type="SUPFAM" id="SSF55486">
    <property type="entry name" value="Metalloproteases ('zincins'), catalytic domain"/>
    <property type="match status" value="1"/>
</dbReference>
<organism evidence="9 10">
    <name type="scientific">Trypanosoma cruzi marinkellei</name>
    <dbReference type="NCBI Taxonomy" id="85056"/>
    <lineage>
        <taxon>Eukaryota</taxon>
        <taxon>Discoba</taxon>
        <taxon>Euglenozoa</taxon>
        <taxon>Kinetoplastea</taxon>
        <taxon>Metakinetoplastina</taxon>
        <taxon>Trypanosomatida</taxon>
        <taxon>Trypanosomatidae</taxon>
        <taxon>Trypanosoma</taxon>
        <taxon>Schizotrypanum</taxon>
    </lineage>
</organism>
<proteinExistence type="inferred from homology"/>
<dbReference type="GO" id="GO:0006508">
    <property type="term" value="P:proteolysis"/>
    <property type="evidence" value="ECO:0007669"/>
    <property type="project" value="UniProtKB-KW"/>
</dbReference>
<evidence type="ECO:0000256" key="2">
    <source>
        <dbReference type="ARBA" id="ARBA00022670"/>
    </source>
</evidence>
<feature type="non-terminal residue" evidence="9">
    <location>
        <position position="264"/>
    </location>
</feature>
<evidence type="ECO:0000256" key="5">
    <source>
        <dbReference type="ARBA" id="ARBA00022833"/>
    </source>
</evidence>
<evidence type="ECO:0000256" key="8">
    <source>
        <dbReference type="SAM" id="Phobius"/>
    </source>
</evidence>
<dbReference type="Proteomes" id="UP000007350">
    <property type="component" value="Unassembled WGS sequence"/>
</dbReference>
<evidence type="ECO:0000256" key="1">
    <source>
        <dbReference type="ARBA" id="ARBA00005860"/>
    </source>
</evidence>
<evidence type="ECO:0000313" key="10">
    <source>
        <dbReference type="Proteomes" id="UP000007350"/>
    </source>
</evidence>
<dbReference type="Pfam" id="PF01457">
    <property type="entry name" value="Peptidase_M8"/>
    <property type="match status" value="1"/>
</dbReference>
<evidence type="ECO:0000256" key="4">
    <source>
        <dbReference type="ARBA" id="ARBA00022801"/>
    </source>
</evidence>
<keyword evidence="3 7" id="KW-0479">Metal-binding</keyword>
<keyword evidence="8" id="KW-1133">Transmembrane helix</keyword>
<feature type="transmembrane region" description="Helical" evidence="8">
    <location>
        <begin position="131"/>
        <end position="152"/>
    </location>
</feature>
<protein>
    <recommendedName>
        <fullName evidence="7">Leishmanolysin-like peptidase</fullName>
        <ecNumber evidence="7">3.4.24.-</ecNumber>
    </recommendedName>
</protein>
<comment type="similarity">
    <text evidence="1 7">Belongs to the peptidase M8 family.</text>
</comment>
<dbReference type="GO" id="GO:0007155">
    <property type="term" value="P:cell adhesion"/>
    <property type="evidence" value="ECO:0007669"/>
    <property type="project" value="InterPro"/>
</dbReference>
<evidence type="ECO:0000256" key="3">
    <source>
        <dbReference type="ARBA" id="ARBA00022723"/>
    </source>
</evidence>
<feature type="transmembrane region" description="Helical" evidence="8">
    <location>
        <begin position="76"/>
        <end position="93"/>
    </location>
</feature>
<keyword evidence="8" id="KW-0812">Transmembrane</keyword>
<dbReference type="GO" id="GO:0004222">
    <property type="term" value="F:metalloendopeptidase activity"/>
    <property type="evidence" value="ECO:0007669"/>
    <property type="project" value="UniProtKB-UniRule"/>
</dbReference>
<dbReference type="EMBL" id="AHKC01001534">
    <property type="protein sequence ID" value="EKF39186.1"/>
    <property type="molecule type" value="Genomic_DNA"/>
</dbReference>
<dbReference type="GO" id="GO:0016020">
    <property type="term" value="C:membrane"/>
    <property type="evidence" value="ECO:0007669"/>
    <property type="project" value="InterPro"/>
</dbReference>
<dbReference type="InterPro" id="IPR001577">
    <property type="entry name" value="Peptidase_M8"/>
</dbReference>
<comment type="caution">
    <text evidence="9">The sequence shown here is derived from an EMBL/GenBank/DDBJ whole genome shotgun (WGS) entry which is preliminary data.</text>
</comment>
<dbReference type="OrthoDB" id="251943at2759"/>
<evidence type="ECO:0000313" key="9">
    <source>
        <dbReference type="EMBL" id="EKF39186.1"/>
    </source>
</evidence>
<dbReference type="Gene3D" id="3.10.170.20">
    <property type="match status" value="1"/>
</dbReference>
<keyword evidence="5 7" id="KW-0862">Zinc</keyword>
<keyword evidence="6 7" id="KW-0482">Metalloprotease</keyword>
<keyword evidence="4 7" id="KW-0378">Hydrolase</keyword>
<accession>K2NVZ6</accession>
<dbReference type="AlphaFoldDB" id="K2NVZ6"/>
<gene>
    <name evidence="9" type="ORF">MOQ_000592</name>
</gene>
<reference evidence="9 10" key="1">
    <citation type="journal article" date="2012" name="BMC Genomics">
        <title>Comparative genomic analysis of human infective Trypanosoma cruzi lineages with the bat-restricted subspecies T. cruzi marinkellei.</title>
        <authorList>
            <person name="Franzen O."/>
            <person name="Talavera-Lopez C."/>
            <person name="Ochaya S."/>
            <person name="Butler C.E."/>
            <person name="Messenger L.A."/>
            <person name="Lewis M.D."/>
            <person name="Llewellyn M.S."/>
            <person name="Marinkelle C.J."/>
            <person name="Tyler K.M."/>
            <person name="Miles M.A."/>
            <person name="Andersson B."/>
        </authorList>
    </citation>
    <scope>NUCLEOTIDE SEQUENCE [LARGE SCALE GENOMIC DNA]</scope>
    <source>
        <strain evidence="9 10">B7</strain>
    </source>
</reference>
<sequence length="264" mass="28932">MTTPVCYLCAAIGGEACRVAEGDTPLLAAADHTPLRPKAIDILWHLDGVCVCVNNWVQTCCTRLWSAKRSATDLRCARLLLLLRACLLLLVPFCFPCFLFLLYCRLVCTFAVHVGIVLNARNKLLTMLRQLRLLCSALLLLLCTGGGLVIAVPHHCVFDRLPRNVGEVTGREEPASPVTVSVGSDWAPLRIKVFADDLEGLGGFCTSAGEHINMFFGKEMVCQEEDILTEEKVDILENVILPEAAKMHGERLLVQPLDGPLVVP</sequence>
<evidence type="ECO:0000256" key="7">
    <source>
        <dbReference type="RuleBase" id="RU366077"/>
    </source>
</evidence>
<dbReference type="EC" id="3.4.24.-" evidence="7"/>
<comment type="cofactor">
    <cofactor evidence="7">
        <name>Zn(2+)</name>
        <dbReference type="ChEBI" id="CHEBI:29105"/>
    </cofactor>
    <text evidence="7">Binds 1 zinc ion per subunit.</text>
</comment>
<keyword evidence="10" id="KW-1185">Reference proteome</keyword>
<name>K2NVZ6_TRYCR</name>